<dbReference type="Pfam" id="PF13692">
    <property type="entry name" value="Glyco_trans_1_4"/>
    <property type="match status" value="1"/>
</dbReference>
<dbReference type="InterPro" id="IPR028098">
    <property type="entry name" value="Glyco_trans_4-like_N"/>
</dbReference>
<accession>A0ABV7F572</accession>
<name>A0ABV7F572_9BURK</name>
<sequence>MPRQRQPMQARPGRILILVENLPSPFDRRVWQEATTLHANGYEVSIICPTGKGYEKTYEVIEGVHIYRYDLLLEAKGAIGYLMEYSLALFHTFRLTWKVHFERGFDVIHACNPPDLFFLIGAFFKLFMHKRFLFDHHDINPELYEAKFGRRDLFYKLMLFLERWTFKTADVSIATNESYRRIAIERGGMAPDKVHVVRSGPQLDRLRLLPPKDELKRGRKYLVGYVGVMGAQEGINYLLQAAHYIIKEMARSDVHFGLVGGGTSLDEMRKMAVDLGIADFVTFTGRVPDRELIEMLNTADVCVNSDVANEMNEKSTMNKIMEYMALGKPIVQFDLLEGRVSAQEASLYAKKNDPVDMALKIVELLDDPARRVWMGEFGRNRVINELEWQYEVPKLLAAYDEIFESRNLMTSAELTK</sequence>
<dbReference type="CDD" id="cd03794">
    <property type="entry name" value="GT4_WbuB-like"/>
    <property type="match status" value="1"/>
</dbReference>
<reference evidence="3" key="1">
    <citation type="journal article" date="2019" name="Int. J. Syst. Evol. Microbiol.">
        <title>The Global Catalogue of Microorganisms (GCM) 10K type strain sequencing project: providing services to taxonomists for standard genome sequencing and annotation.</title>
        <authorList>
            <consortium name="The Broad Institute Genomics Platform"/>
            <consortium name="The Broad Institute Genome Sequencing Center for Infectious Disease"/>
            <person name="Wu L."/>
            <person name="Ma J."/>
        </authorList>
    </citation>
    <scope>NUCLEOTIDE SEQUENCE [LARGE SCALE GENOMIC DNA]</scope>
    <source>
        <strain evidence="3">KCTC 42986</strain>
    </source>
</reference>
<keyword evidence="3" id="KW-1185">Reference proteome</keyword>
<evidence type="ECO:0000259" key="1">
    <source>
        <dbReference type="Pfam" id="PF13439"/>
    </source>
</evidence>
<dbReference type="Proteomes" id="UP001595530">
    <property type="component" value="Unassembled WGS sequence"/>
</dbReference>
<organism evidence="2 3">
    <name type="scientific">Undibacterium arcticum</name>
    <dbReference type="NCBI Taxonomy" id="1762892"/>
    <lineage>
        <taxon>Bacteria</taxon>
        <taxon>Pseudomonadati</taxon>
        <taxon>Pseudomonadota</taxon>
        <taxon>Betaproteobacteria</taxon>
        <taxon>Burkholderiales</taxon>
        <taxon>Oxalobacteraceae</taxon>
        <taxon>Undibacterium</taxon>
    </lineage>
</organism>
<dbReference type="InterPro" id="IPR050194">
    <property type="entry name" value="Glycosyltransferase_grp1"/>
</dbReference>
<evidence type="ECO:0000313" key="3">
    <source>
        <dbReference type="Proteomes" id="UP001595530"/>
    </source>
</evidence>
<proteinExistence type="predicted"/>
<dbReference type="SUPFAM" id="SSF53756">
    <property type="entry name" value="UDP-Glycosyltransferase/glycogen phosphorylase"/>
    <property type="match status" value="1"/>
</dbReference>
<dbReference type="RefSeq" id="WP_390321936.1">
    <property type="nucleotide sequence ID" value="NZ_JBHRTP010000045.1"/>
</dbReference>
<dbReference type="Pfam" id="PF13439">
    <property type="entry name" value="Glyco_transf_4"/>
    <property type="match status" value="1"/>
</dbReference>
<gene>
    <name evidence="2" type="ORF">ACFOFO_14780</name>
</gene>
<comment type="caution">
    <text evidence="2">The sequence shown here is derived from an EMBL/GenBank/DDBJ whole genome shotgun (WGS) entry which is preliminary data.</text>
</comment>
<dbReference type="EMBL" id="JBHRTP010000045">
    <property type="protein sequence ID" value="MFC3109213.1"/>
    <property type="molecule type" value="Genomic_DNA"/>
</dbReference>
<dbReference type="Gene3D" id="3.40.50.2000">
    <property type="entry name" value="Glycogen Phosphorylase B"/>
    <property type="match status" value="2"/>
</dbReference>
<evidence type="ECO:0000313" key="2">
    <source>
        <dbReference type="EMBL" id="MFC3109213.1"/>
    </source>
</evidence>
<dbReference type="PANTHER" id="PTHR45947:SF3">
    <property type="entry name" value="SULFOQUINOVOSYL TRANSFERASE SQD2"/>
    <property type="match status" value="1"/>
</dbReference>
<protein>
    <submittedName>
        <fullName evidence="2">Glycosyltransferase family 4 protein</fullName>
    </submittedName>
</protein>
<feature type="domain" description="Glycosyltransferase subfamily 4-like N-terminal" evidence="1">
    <location>
        <begin position="28"/>
        <end position="201"/>
    </location>
</feature>
<dbReference type="PANTHER" id="PTHR45947">
    <property type="entry name" value="SULFOQUINOVOSYL TRANSFERASE SQD2"/>
    <property type="match status" value="1"/>
</dbReference>